<keyword evidence="4" id="KW-1185">Reference proteome</keyword>
<dbReference type="Gene3D" id="2.20.25.110">
    <property type="entry name" value="S-adenosyl-L-methionine-dependent methyltransferases"/>
    <property type="match status" value="1"/>
</dbReference>
<dbReference type="InterPro" id="IPR029063">
    <property type="entry name" value="SAM-dependent_MTases_sf"/>
</dbReference>
<dbReference type="RefSeq" id="WP_010619955.1">
    <property type="nucleotide sequence ID" value="NZ_CP042371.1"/>
</dbReference>
<dbReference type="GO" id="GO:0016740">
    <property type="term" value="F:transferase activity"/>
    <property type="evidence" value="ECO:0007669"/>
    <property type="project" value="UniProtKB-KW"/>
</dbReference>
<evidence type="ECO:0000256" key="1">
    <source>
        <dbReference type="ARBA" id="ARBA00022679"/>
    </source>
</evidence>
<evidence type="ECO:0000313" key="4">
    <source>
        <dbReference type="Proteomes" id="UP000294854"/>
    </source>
</evidence>
<reference evidence="3 4" key="1">
    <citation type="journal article" date="2019" name="Appl. Microbiol. Biotechnol.">
        <title>Uncovering carbohydrate metabolism through a genotype-phenotype association study of 56 lactic acid bacteria genomes.</title>
        <authorList>
            <person name="Buron-Moles G."/>
            <person name="Chailyan A."/>
            <person name="Dolejs I."/>
            <person name="Forster J."/>
            <person name="Miks M.H."/>
        </authorList>
    </citation>
    <scope>NUCLEOTIDE SEQUENCE [LARGE SCALE GENOMIC DNA]</scope>
    <source>
        <strain evidence="3 4">ATCC 49373</strain>
    </source>
</reference>
<comment type="caution">
    <text evidence="3">The sequence shown here is derived from an EMBL/GenBank/DDBJ whole genome shotgun (WGS) entry which is preliminary data.</text>
</comment>
<accession>A0A4R5NP69</accession>
<gene>
    <name evidence="3" type="ORF">C5L31_000373</name>
</gene>
<dbReference type="OrthoDB" id="9811589at2"/>
<evidence type="ECO:0000259" key="2">
    <source>
        <dbReference type="Pfam" id="PF13649"/>
    </source>
</evidence>
<dbReference type="Pfam" id="PF13649">
    <property type="entry name" value="Methyltransf_25"/>
    <property type="match status" value="1"/>
</dbReference>
<dbReference type="InterPro" id="IPR041698">
    <property type="entry name" value="Methyltransf_25"/>
</dbReference>
<organism evidence="3 4">
    <name type="scientific">Secundilactobacillus malefermentans</name>
    <dbReference type="NCBI Taxonomy" id="176292"/>
    <lineage>
        <taxon>Bacteria</taxon>
        <taxon>Bacillati</taxon>
        <taxon>Bacillota</taxon>
        <taxon>Bacilli</taxon>
        <taxon>Lactobacillales</taxon>
        <taxon>Lactobacillaceae</taxon>
        <taxon>Secundilactobacillus</taxon>
    </lineage>
</organism>
<dbReference type="CDD" id="cd02440">
    <property type="entry name" value="AdoMet_MTases"/>
    <property type="match status" value="1"/>
</dbReference>
<dbReference type="STRING" id="1122149.FD44_GL001146"/>
<proteinExistence type="predicted"/>
<feature type="domain" description="Methyltransferase" evidence="2">
    <location>
        <begin position="38"/>
        <end position="132"/>
    </location>
</feature>
<dbReference type="PANTHER" id="PTHR43861">
    <property type="entry name" value="TRANS-ACONITATE 2-METHYLTRANSFERASE-RELATED"/>
    <property type="match status" value="1"/>
</dbReference>
<sequence length="244" mass="28351">MIYSTFAKLYDELFDPAMYDEWLDFVNQNIERRDGQLLDLACGTGRLAVKLLEAGYLVSGFDLSDEMLSLARVHAEEIGKSLPLMQGNMLDLSDLESYQNITCFADSFCYLTDEDELEQAFGQVEKHLKEGGQFLFDVISPYQTDIVYPGYMYNYQDEEQAFIWSSYGTDIPHSVEHDLTFFTLDEDKQSYARVSELHEERTYPLETYKSLLKKVGFRNIEVKANFGKDELNDKTTRWFFSCSR</sequence>
<dbReference type="Proteomes" id="UP000294854">
    <property type="component" value="Unassembled WGS sequence"/>
</dbReference>
<dbReference type="SUPFAM" id="SSF53335">
    <property type="entry name" value="S-adenosyl-L-methionine-dependent methyltransferases"/>
    <property type="match status" value="1"/>
</dbReference>
<dbReference type="AlphaFoldDB" id="A0A4R5NP69"/>
<protein>
    <recommendedName>
        <fullName evidence="2">Methyltransferase domain-containing protein</fullName>
    </recommendedName>
</protein>
<keyword evidence="1" id="KW-0808">Transferase</keyword>
<dbReference type="EMBL" id="PUFO01000041">
    <property type="protein sequence ID" value="TDG78430.1"/>
    <property type="molecule type" value="Genomic_DNA"/>
</dbReference>
<evidence type="ECO:0000313" key="3">
    <source>
        <dbReference type="EMBL" id="TDG78430.1"/>
    </source>
</evidence>
<name>A0A4R5NP69_9LACO</name>
<dbReference type="Gene3D" id="3.40.50.150">
    <property type="entry name" value="Vaccinia Virus protein VP39"/>
    <property type="match status" value="1"/>
</dbReference>